<feature type="domain" description="Peptidase M3A/M3B catalytic" evidence="8">
    <location>
        <begin position="160"/>
        <end position="654"/>
    </location>
</feature>
<dbReference type="Gene3D" id="3.40.390.10">
    <property type="entry name" value="Collagenase (Catalytic Domain)"/>
    <property type="match status" value="1"/>
</dbReference>
<dbReference type="InterPro" id="IPR001567">
    <property type="entry name" value="Pept_M3A_M3B_dom"/>
</dbReference>
<dbReference type="EMBL" id="SPUK01000002">
    <property type="protein sequence ID" value="TQV99303.1"/>
    <property type="molecule type" value="Genomic_DNA"/>
</dbReference>
<keyword evidence="5 7" id="KW-0862">Zinc</keyword>
<keyword evidence="2 7" id="KW-0645">Protease</keyword>
<dbReference type="SUPFAM" id="SSF55486">
    <property type="entry name" value="Metalloproteases ('zincins'), catalytic domain"/>
    <property type="match status" value="1"/>
</dbReference>
<comment type="cofactor">
    <cofactor evidence="7">
        <name>Zn(2+)</name>
        <dbReference type="ChEBI" id="CHEBI:29105"/>
    </cofactor>
    <text evidence="7">Binds 1 zinc ion.</text>
</comment>
<dbReference type="PANTHER" id="PTHR11804">
    <property type="entry name" value="PROTEASE M3 THIMET OLIGOPEPTIDASE-RELATED"/>
    <property type="match status" value="1"/>
</dbReference>
<dbReference type="InterPro" id="IPR045090">
    <property type="entry name" value="Pept_M3A_M3B"/>
</dbReference>
<evidence type="ECO:0000256" key="3">
    <source>
        <dbReference type="ARBA" id="ARBA00022723"/>
    </source>
</evidence>
<dbReference type="PANTHER" id="PTHR11804:SF84">
    <property type="entry name" value="SACCHAROLYSIN"/>
    <property type="match status" value="1"/>
</dbReference>
<dbReference type="Proteomes" id="UP000315783">
    <property type="component" value="Unassembled WGS sequence"/>
</dbReference>
<evidence type="ECO:0000256" key="6">
    <source>
        <dbReference type="ARBA" id="ARBA00023049"/>
    </source>
</evidence>
<evidence type="ECO:0000256" key="2">
    <source>
        <dbReference type="ARBA" id="ARBA00022670"/>
    </source>
</evidence>
<dbReference type="GO" id="GO:0046872">
    <property type="term" value="F:metal ion binding"/>
    <property type="evidence" value="ECO:0007669"/>
    <property type="project" value="UniProtKB-UniRule"/>
</dbReference>
<dbReference type="CDD" id="cd06455">
    <property type="entry name" value="M3A_TOP"/>
    <property type="match status" value="1"/>
</dbReference>
<dbReference type="FunFam" id="3.40.390.10:FF:000006">
    <property type="entry name" value="Thimet oligopeptidase 1"/>
    <property type="match status" value="1"/>
</dbReference>
<dbReference type="Gene3D" id="1.20.1050.40">
    <property type="entry name" value="Endopeptidase. Chain P, domain 1"/>
    <property type="match status" value="1"/>
</dbReference>
<evidence type="ECO:0000256" key="7">
    <source>
        <dbReference type="RuleBase" id="RU003435"/>
    </source>
</evidence>
<gene>
    <name evidence="9" type="ORF">IF1G_01518</name>
</gene>
<keyword evidence="6 7" id="KW-0482">Metalloprotease</keyword>
<keyword evidence="4 7" id="KW-0378">Hydrolase</keyword>
<dbReference type="Pfam" id="PF01432">
    <property type="entry name" value="Peptidase_M3"/>
    <property type="match status" value="1"/>
</dbReference>
<evidence type="ECO:0000256" key="5">
    <source>
        <dbReference type="ARBA" id="ARBA00022833"/>
    </source>
</evidence>
<dbReference type="OrthoDB" id="534666at2759"/>
<organism evidence="9 10">
    <name type="scientific">Cordyceps javanica</name>
    <dbReference type="NCBI Taxonomy" id="43265"/>
    <lineage>
        <taxon>Eukaryota</taxon>
        <taxon>Fungi</taxon>
        <taxon>Dikarya</taxon>
        <taxon>Ascomycota</taxon>
        <taxon>Pezizomycotina</taxon>
        <taxon>Sordariomycetes</taxon>
        <taxon>Hypocreomycetidae</taxon>
        <taxon>Hypocreales</taxon>
        <taxon>Cordycipitaceae</taxon>
        <taxon>Cordyceps</taxon>
    </lineage>
</organism>
<dbReference type="AlphaFoldDB" id="A0A545WAK7"/>
<evidence type="ECO:0000256" key="1">
    <source>
        <dbReference type="ARBA" id="ARBA00006040"/>
    </source>
</evidence>
<dbReference type="GO" id="GO:0004222">
    <property type="term" value="F:metalloendopeptidase activity"/>
    <property type="evidence" value="ECO:0007669"/>
    <property type="project" value="InterPro"/>
</dbReference>
<dbReference type="Gene3D" id="1.10.1370.10">
    <property type="entry name" value="Neurolysin, domain 3"/>
    <property type="match status" value="1"/>
</dbReference>
<dbReference type="GO" id="GO:0005758">
    <property type="term" value="C:mitochondrial intermembrane space"/>
    <property type="evidence" value="ECO:0007669"/>
    <property type="project" value="TreeGrafter"/>
</dbReference>
<sequence>MTLDMSIIEFLGSVSADSDIRDAAASAQKKMSNYDTESSMREDVFLLVQAVYSKQKDDPTLDAESHRLLEKEYRAFMRMGLGLPPSKRNRFAEIQKRLPELYIAFSKNLSEERGGVWFKPEELHGVPNDVLEALAKGEQSGENAGKLRLTFKYPDLHPTMKYCTVAETRKKMFLANENRCNQNIALLQEAIALRHEAAQLLGYDDHATFVLEDRMAKTPKTVNDFLDDLRKRLIGGAEKELEVLKALKSAESGNAGTNHYYIWDHSYYHTLMLSRDFELDQNKISEYFPLQTCLSGMLNIFEELFGLSFVKVEGEDRDAISETGNGKDIVWHPDVQLFSVWDEAGQDNASDFVGYLYFDLHPRDGKFTHAANYNLQPGYATDDRGGRRYPATALVCNLSGPTARKPSLLKHNEVVTMFHELGHGIHNLVSQTAYSRFHGTSTTRDFVEAPSQMLENWCWLPAQLKALSKHWSFLSPEYEEAYMDSTPDGTVARPEENIPDAMIRSIIRTRHVNDSLMNLRSLHFSIFDMMIHQPQSHEEALHLDASKLFNKLRHDLCMMDDLGDTDDYHWANGAATFGHIMGGYDAGLYGYLSSHVYAADMFRTAFGQDPMSREAGRRYRDTVLKPGGSREPMELLKDFLGREPSAEAYYDELGIA</sequence>
<protein>
    <submittedName>
        <fullName evidence="9">Metallopeptidase MepB</fullName>
    </submittedName>
</protein>
<evidence type="ECO:0000259" key="8">
    <source>
        <dbReference type="Pfam" id="PF01432"/>
    </source>
</evidence>
<keyword evidence="10" id="KW-1185">Reference proteome</keyword>
<keyword evidence="3 7" id="KW-0479">Metal-binding</keyword>
<dbReference type="GO" id="GO:0006508">
    <property type="term" value="P:proteolysis"/>
    <property type="evidence" value="ECO:0007669"/>
    <property type="project" value="UniProtKB-KW"/>
</dbReference>
<dbReference type="GO" id="GO:0006518">
    <property type="term" value="P:peptide metabolic process"/>
    <property type="evidence" value="ECO:0007669"/>
    <property type="project" value="TreeGrafter"/>
</dbReference>
<dbReference type="InterPro" id="IPR024077">
    <property type="entry name" value="Neurolysin/TOP_dom2"/>
</dbReference>
<name>A0A545WAK7_9HYPO</name>
<reference evidence="9 10" key="1">
    <citation type="journal article" date="2019" name="Appl. Microbiol. Biotechnol.">
        <title>Genome sequence of Isaria javanica and comparative genome analysis insights into family S53 peptidase evolution in fungal entomopathogens.</title>
        <authorList>
            <person name="Lin R."/>
            <person name="Zhang X."/>
            <person name="Xin B."/>
            <person name="Zou M."/>
            <person name="Gao Y."/>
            <person name="Qin F."/>
            <person name="Hu Q."/>
            <person name="Xie B."/>
            <person name="Cheng X."/>
        </authorList>
    </citation>
    <scope>NUCLEOTIDE SEQUENCE [LARGE SCALE GENOMIC DNA]</scope>
    <source>
        <strain evidence="9 10">IJ1G</strain>
    </source>
</reference>
<dbReference type="InterPro" id="IPR024079">
    <property type="entry name" value="MetalloPept_cat_dom_sf"/>
</dbReference>
<evidence type="ECO:0000313" key="9">
    <source>
        <dbReference type="EMBL" id="TQV99303.1"/>
    </source>
</evidence>
<accession>A0A545WAK7</accession>
<comment type="similarity">
    <text evidence="1 7">Belongs to the peptidase M3 family.</text>
</comment>
<proteinExistence type="inferred from homology"/>
<comment type="caution">
    <text evidence="9">The sequence shown here is derived from an EMBL/GenBank/DDBJ whole genome shotgun (WGS) entry which is preliminary data.</text>
</comment>
<dbReference type="InterPro" id="IPR024080">
    <property type="entry name" value="Neurolysin/TOP_N"/>
</dbReference>
<evidence type="ECO:0000313" key="10">
    <source>
        <dbReference type="Proteomes" id="UP000315783"/>
    </source>
</evidence>
<evidence type="ECO:0000256" key="4">
    <source>
        <dbReference type="ARBA" id="ARBA00022801"/>
    </source>
</evidence>